<organism evidence="2">
    <name type="scientific">freshwater sediment metagenome</name>
    <dbReference type="NCBI Taxonomy" id="556182"/>
    <lineage>
        <taxon>unclassified sequences</taxon>
        <taxon>metagenomes</taxon>
        <taxon>ecological metagenomes</taxon>
    </lineage>
</organism>
<dbReference type="InterPro" id="IPR017592">
    <property type="entry name" value="Pilus_assmbl_Flp-typ_CpaB"/>
</dbReference>
<gene>
    <name evidence="2" type="ORF">AMST5_01984</name>
</gene>
<evidence type="ECO:0000259" key="1">
    <source>
        <dbReference type="SMART" id="SM00858"/>
    </source>
</evidence>
<evidence type="ECO:0000313" key="2">
    <source>
        <dbReference type="EMBL" id="CAJ0867769.1"/>
    </source>
</evidence>
<proteinExistence type="predicted"/>
<name>A0AA48LZ93_9ZZZZ</name>
<dbReference type="InterPro" id="IPR031571">
    <property type="entry name" value="RcpC_dom"/>
</dbReference>
<sequence length="261" mass="27354">MNKSQLIVSGVAILAGGAAFVFSSDGESPPVAPAPQPLVVDNVLVATHDLSYGLALVDGDLRWMTWPIDAIPSGVVVKSAEPNALETLRGSYVRIPISNGEPLRTERLVKGVTAGLMSTMLPSGTRAVAIDVSANNTAGGFILPNDRVDVIRVYRDAAATKEIGSEVMSSEVVVTNVRVLAMGQTVEKKGTDPVVVGSTATLELTPGQAERIVLAQKTGTLALALRPITDARAEGEAEEASNDEDSIVVMKHGLTLNYRAK</sequence>
<protein>
    <recommendedName>
        <fullName evidence="1">SAF domain-containing protein</fullName>
    </recommendedName>
</protein>
<dbReference type="NCBIfam" id="TIGR03177">
    <property type="entry name" value="pilus_cpaB"/>
    <property type="match status" value="1"/>
</dbReference>
<accession>A0AA48LZ93</accession>
<dbReference type="EMBL" id="OY288114">
    <property type="protein sequence ID" value="CAJ0867769.1"/>
    <property type="molecule type" value="Genomic_DNA"/>
</dbReference>
<dbReference type="Pfam" id="PF16976">
    <property type="entry name" value="RcpC"/>
    <property type="match status" value="1"/>
</dbReference>
<dbReference type="Pfam" id="PF08666">
    <property type="entry name" value="SAF"/>
    <property type="match status" value="1"/>
</dbReference>
<dbReference type="AlphaFoldDB" id="A0AA48LZ93"/>
<dbReference type="InterPro" id="IPR013974">
    <property type="entry name" value="SAF"/>
</dbReference>
<reference evidence="2" key="1">
    <citation type="submission" date="2023-07" db="EMBL/GenBank/DDBJ databases">
        <authorList>
            <person name="Pelsma A.J. K."/>
        </authorList>
    </citation>
    <scope>NUCLEOTIDE SEQUENCE</scope>
</reference>
<dbReference type="SMART" id="SM00858">
    <property type="entry name" value="SAF"/>
    <property type="match status" value="1"/>
</dbReference>
<feature type="domain" description="SAF" evidence="1">
    <location>
        <begin position="41"/>
        <end position="109"/>
    </location>
</feature>
<dbReference type="CDD" id="cd11614">
    <property type="entry name" value="SAF_CpaB_FlgA_like"/>
    <property type="match status" value="1"/>
</dbReference>